<keyword evidence="7" id="KW-0663">Pyridoxal phosphate</keyword>
<comment type="catalytic activity">
    <reaction evidence="11">
        <text>N(6)-(pyridoxal phosphate)-L-lysyl-[4-amino-5-hydroxymethyl-2-methylpyrimidine phosphate synthase] + L-histidyl-[4-amino-5-hydroxymethyl-2-methylpyrimidine phosphate synthase] + 2 Fe(3+) + 4 H2O = L-lysyl-[4-amino-5-hydroxymethyl-2-methylpyrimidine phosphate synthase] + (2S)-2-amino-5-hydroxy-4-oxopentanoyl-[4-amino-5-hydroxymethyl-2-methylpyrimidine phosphate synthase] + 4-amino-2-methyl-5-(phosphooxymethyl)pyrimidine + 3-oxopropanoate + 2 Fe(2+) + 2 H(+)</text>
        <dbReference type="Rhea" id="RHEA:65756"/>
        <dbReference type="Rhea" id="RHEA-COMP:16892"/>
        <dbReference type="Rhea" id="RHEA-COMP:16893"/>
        <dbReference type="Rhea" id="RHEA-COMP:16894"/>
        <dbReference type="Rhea" id="RHEA-COMP:16895"/>
        <dbReference type="ChEBI" id="CHEBI:15377"/>
        <dbReference type="ChEBI" id="CHEBI:15378"/>
        <dbReference type="ChEBI" id="CHEBI:29033"/>
        <dbReference type="ChEBI" id="CHEBI:29034"/>
        <dbReference type="ChEBI" id="CHEBI:29969"/>
        <dbReference type="ChEBI" id="CHEBI:29979"/>
        <dbReference type="ChEBI" id="CHEBI:33190"/>
        <dbReference type="ChEBI" id="CHEBI:58354"/>
        <dbReference type="ChEBI" id="CHEBI:143915"/>
        <dbReference type="ChEBI" id="CHEBI:157692"/>
    </reaction>
    <physiologicalReaction direction="left-to-right" evidence="11">
        <dbReference type="Rhea" id="RHEA:65757"/>
    </physiologicalReaction>
</comment>
<dbReference type="PANTHER" id="PTHR31528">
    <property type="entry name" value="4-AMINO-5-HYDROXYMETHYL-2-METHYLPYRIMIDINE PHOSPHATE SYNTHASE THI11-RELATED"/>
    <property type="match status" value="1"/>
</dbReference>
<protein>
    <recommendedName>
        <fullName evidence="10">Thiamine pyrimidine synthase</fullName>
    </recommendedName>
</protein>
<dbReference type="InterPro" id="IPR027939">
    <property type="entry name" value="NMT1/THI5"/>
</dbReference>
<dbReference type="PROSITE" id="PS51318">
    <property type="entry name" value="TAT"/>
    <property type="match status" value="1"/>
</dbReference>
<evidence type="ECO:0000256" key="7">
    <source>
        <dbReference type="ARBA" id="ARBA00022898"/>
    </source>
</evidence>
<comment type="subunit">
    <text evidence="4">Homodimer.</text>
</comment>
<dbReference type="InterPro" id="IPR006311">
    <property type="entry name" value="TAT_signal"/>
</dbReference>
<evidence type="ECO:0000256" key="2">
    <source>
        <dbReference type="ARBA" id="ARBA00004948"/>
    </source>
</evidence>
<dbReference type="PANTHER" id="PTHR31528:SF1">
    <property type="entry name" value="4-AMINO-5-HYDROXYMETHYL-2-METHYLPYRIMIDINE PHOSPHATE SYNTHASE THI11-RELATED"/>
    <property type="match status" value="1"/>
</dbReference>
<dbReference type="InterPro" id="IPR015168">
    <property type="entry name" value="SsuA/THI5"/>
</dbReference>
<dbReference type="Gene3D" id="3.40.190.10">
    <property type="entry name" value="Periplasmic binding protein-like II"/>
    <property type="match status" value="2"/>
</dbReference>
<evidence type="ECO:0000256" key="11">
    <source>
        <dbReference type="ARBA" id="ARBA00048179"/>
    </source>
</evidence>
<evidence type="ECO:0000256" key="8">
    <source>
        <dbReference type="ARBA" id="ARBA00022977"/>
    </source>
</evidence>
<evidence type="ECO:0000256" key="10">
    <source>
        <dbReference type="ARBA" id="ARBA00033171"/>
    </source>
</evidence>
<organism evidence="13 14">
    <name type="scientific">Cupriavidus respiraculi</name>
    <dbReference type="NCBI Taxonomy" id="195930"/>
    <lineage>
        <taxon>Bacteria</taxon>
        <taxon>Pseudomonadati</taxon>
        <taxon>Pseudomonadota</taxon>
        <taxon>Betaproteobacteria</taxon>
        <taxon>Burkholderiales</taxon>
        <taxon>Burkholderiaceae</taxon>
        <taxon>Cupriavidus</taxon>
    </lineage>
</organism>
<evidence type="ECO:0000256" key="3">
    <source>
        <dbReference type="ARBA" id="ARBA00009406"/>
    </source>
</evidence>
<accession>A0ABN7YMW6</accession>
<dbReference type="SUPFAM" id="SSF53850">
    <property type="entry name" value="Periplasmic binding protein-like II"/>
    <property type="match status" value="1"/>
</dbReference>
<comment type="function">
    <text evidence="1">Responsible for the formation of the pyrimidine heterocycle in the thiamine biosynthesis pathway. Catalyzes the formation of hydroxymethylpyrimidine phosphate (HMP-P) from histidine and pyridoxal phosphate (PLP). The protein uses PLP and the active site histidine to form HMP-P, generating an inactive enzyme. The enzyme can only undergo a single turnover, which suggests it is a suicide enzyme.</text>
</comment>
<keyword evidence="6" id="KW-0479">Metal-binding</keyword>
<evidence type="ECO:0000256" key="5">
    <source>
        <dbReference type="ARBA" id="ARBA00022679"/>
    </source>
</evidence>
<evidence type="ECO:0000259" key="12">
    <source>
        <dbReference type="Pfam" id="PF09084"/>
    </source>
</evidence>
<feature type="domain" description="SsuA/THI5-like" evidence="12">
    <location>
        <begin position="87"/>
        <end position="300"/>
    </location>
</feature>
<sequence>MPQHPSAKPFATIGDARTNAMASAGAVRMDAGRAGVPTMRRRMLQFGLALGTAMVLSTQIAGQAHAQANTKIRFQLDWRFEGPAALFLLGEQKGYFKAEKLDVAIDAGNGSGNVVNRVASGTYDMGFADLASVMEFYGNNPDARNKPIAVMMVYNNTPAAVLTLKKSGIKTPKDLTGKRLGAPVFDAGRRAFPIFAKANGLQASGFNWQAMDPTLRETMLTRGDLDAITGFSFTSVLNLNARGVKDEDIVVMPYPQFGVKLYGNAVIASEEFLKKNPEAVKAFLRAFAKSSKDVIAKPEEGIKAVKARDGIIDEKLELKRLKLALDSVVKSPDAKAEGFGRVSKPRLSLMASQVADAFGTKGRIDPDALWTDAYLPSAAELDVLR</sequence>
<proteinExistence type="inferred from homology"/>
<comment type="pathway">
    <text evidence="2">Cofactor biosynthesis; thiamine diphosphate biosynthesis.</text>
</comment>
<dbReference type="Proteomes" id="UP000721236">
    <property type="component" value="Unassembled WGS sequence"/>
</dbReference>
<keyword evidence="5" id="KW-0808">Transferase</keyword>
<evidence type="ECO:0000313" key="14">
    <source>
        <dbReference type="Proteomes" id="UP000721236"/>
    </source>
</evidence>
<evidence type="ECO:0000256" key="9">
    <source>
        <dbReference type="ARBA" id="ARBA00023004"/>
    </source>
</evidence>
<keyword evidence="14" id="KW-1185">Reference proteome</keyword>
<keyword evidence="8" id="KW-0784">Thiamine biosynthesis</keyword>
<evidence type="ECO:0000313" key="13">
    <source>
        <dbReference type="EMBL" id="CAG9174823.1"/>
    </source>
</evidence>
<evidence type="ECO:0000256" key="1">
    <source>
        <dbReference type="ARBA" id="ARBA00003469"/>
    </source>
</evidence>
<keyword evidence="9" id="KW-0408">Iron</keyword>
<evidence type="ECO:0000256" key="4">
    <source>
        <dbReference type="ARBA" id="ARBA00011738"/>
    </source>
</evidence>
<comment type="caution">
    <text evidence="13">The sequence shown here is derived from an EMBL/GenBank/DDBJ whole genome shotgun (WGS) entry which is preliminary data.</text>
</comment>
<name>A0ABN7YMW6_9BURK</name>
<gene>
    <name evidence="13" type="ORF">LMG21510_02707</name>
</gene>
<evidence type="ECO:0000256" key="6">
    <source>
        <dbReference type="ARBA" id="ARBA00022723"/>
    </source>
</evidence>
<dbReference type="EMBL" id="CAJZAH010000002">
    <property type="protein sequence ID" value="CAG9174823.1"/>
    <property type="molecule type" value="Genomic_DNA"/>
</dbReference>
<comment type="similarity">
    <text evidence="3">Belongs to the NMT1/THI5 family.</text>
</comment>
<reference evidence="13 14" key="1">
    <citation type="submission" date="2021-08" db="EMBL/GenBank/DDBJ databases">
        <authorList>
            <person name="Peeters C."/>
        </authorList>
    </citation>
    <scope>NUCLEOTIDE SEQUENCE [LARGE SCALE GENOMIC DNA]</scope>
    <source>
        <strain evidence="13 14">LMG 21510</strain>
    </source>
</reference>
<dbReference type="Pfam" id="PF09084">
    <property type="entry name" value="NMT1"/>
    <property type="match status" value="1"/>
</dbReference>